<feature type="binding site" evidence="9">
    <location>
        <position position="89"/>
    </location>
    <ligand>
        <name>L-citrulline</name>
        <dbReference type="ChEBI" id="CHEBI:57743"/>
    </ligand>
</feature>
<dbReference type="Gene3D" id="3.40.50.620">
    <property type="entry name" value="HUPs"/>
    <property type="match status" value="1"/>
</dbReference>
<dbReference type="AlphaFoldDB" id="A0A640VW37"/>
<dbReference type="InterPro" id="IPR018223">
    <property type="entry name" value="Arginosuc_synth_CS"/>
</dbReference>
<keyword evidence="9" id="KW-0963">Cytoplasm</keyword>
<dbReference type="NCBIfam" id="NF001770">
    <property type="entry name" value="PRK00509.1"/>
    <property type="match status" value="1"/>
</dbReference>
<protein>
    <recommendedName>
        <fullName evidence="3 9">Argininosuccinate synthase</fullName>
        <ecNumber evidence="3 9">6.3.4.5</ecNumber>
    </recommendedName>
    <alternativeName>
        <fullName evidence="9">Citrulline--aspartate ligase</fullName>
    </alternativeName>
</protein>
<feature type="domain" description="Arginosuccinate synthase C-terminal" evidence="11">
    <location>
        <begin position="172"/>
        <end position="387"/>
    </location>
</feature>
<dbReference type="PANTHER" id="PTHR11587:SF2">
    <property type="entry name" value="ARGININOSUCCINATE SYNTHASE"/>
    <property type="match status" value="1"/>
</dbReference>
<dbReference type="SUPFAM" id="SSF69864">
    <property type="entry name" value="Argininosuccinate synthetase, C-terminal domain"/>
    <property type="match status" value="1"/>
</dbReference>
<evidence type="ECO:0000256" key="1">
    <source>
        <dbReference type="ARBA" id="ARBA00004967"/>
    </source>
</evidence>
<evidence type="ECO:0000256" key="7">
    <source>
        <dbReference type="ARBA" id="ARBA00022741"/>
    </source>
</evidence>
<comment type="caution">
    <text evidence="12">The sequence shown here is derived from an EMBL/GenBank/DDBJ whole genome shotgun (WGS) entry which is preliminary data.</text>
</comment>
<evidence type="ECO:0000313" key="12">
    <source>
        <dbReference type="EMBL" id="GFE51852.1"/>
    </source>
</evidence>
<dbReference type="GO" id="GO:0004055">
    <property type="term" value="F:argininosuccinate synthase activity"/>
    <property type="evidence" value="ECO:0007669"/>
    <property type="project" value="UniProtKB-UniRule"/>
</dbReference>
<dbReference type="FunFam" id="3.40.50.620:FF:000019">
    <property type="entry name" value="Argininosuccinate synthase"/>
    <property type="match status" value="1"/>
</dbReference>
<dbReference type="PROSITE" id="PS00564">
    <property type="entry name" value="ARGININOSUCCIN_SYN_1"/>
    <property type="match status" value="1"/>
</dbReference>
<dbReference type="Pfam" id="PF20979">
    <property type="entry name" value="Arginosuc_syn_C"/>
    <property type="match status" value="1"/>
</dbReference>
<dbReference type="PANTHER" id="PTHR11587">
    <property type="entry name" value="ARGININOSUCCINATE SYNTHASE"/>
    <property type="match status" value="1"/>
</dbReference>
<dbReference type="GO" id="GO:0000053">
    <property type="term" value="P:argininosuccinate metabolic process"/>
    <property type="evidence" value="ECO:0007669"/>
    <property type="project" value="TreeGrafter"/>
</dbReference>
<dbReference type="CDD" id="cd01999">
    <property type="entry name" value="ASS"/>
    <property type="match status" value="1"/>
</dbReference>
<feature type="binding site" evidence="9">
    <location>
        <position position="124"/>
    </location>
    <ligand>
        <name>L-citrulline</name>
        <dbReference type="ChEBI" id="CHEBI:57743"/>
    </ligand>
</feature>
<dbReference type="GO" id="GO:0000050">
    <property type="term" value="P:urea cycle"/>
    <property type="evidence" value="ECO:0007669"/>
    <property type="project" value="TreeGrafter"/>
</dbReference>
<feature type="binding site" evidence="9">
    <location>
        <position position="114"/>
    </location>
    <ligand>
        <name>ATP</name>
        <dbReference type="ChEBI" id="CHEBI:30616"/>
    </ligand>
</feature>
<comment type="pathway">
    <text evidence="1 9">Amino-acid biosynthesis; L-arginine biosynthesis; L-arginine from L-ornithine and carbamoyl phosphate: step 2/3.</text>
</comment>
<dbReference type="GO" id="GO:0005737">
    <property type="term" value="C:cytoplasm"/>
    <property type="evidence" value="ECO:0007669"/>
    <property type="project" value="UniProtKB-SubCell"/>
</dbReference>
<evidence type="ECO:0000259" key="11">
    <source>
        <dbReference type="Pfam" id="PF20979"/>
    </source>
</evidence>
<dbReference type="InterPro" id="IPR014729">
    <property type="entry name" value="Rossmann-like_a/b/a_fold"/>
</dbReference>
<proteinExistence type="inferred from homology"/>
<keyword evidence="4 9" id="KW-0055">Arginine biosynthesis</keyword>
<evidence type="ECO:0000259" key="10">
    <source>
        <dbReference type="Pfam" id="PF00764"/>
    </source>
</evidence>
<dbReference type="InterPro" id="IPR024074">
    <property type="entry name" value="AS_cat/multimer_dom_body"/>
</dbReference>
<evidence type="ECO:0000256" key="5">
    <source>
        <dbReference type="ARBA" id="ARBA00022598"/>
    </source>
</evidence>
<evidence type="ECO:0000256" key="3">
    <source>
        <dbReference type="ARBA" id="ARBA00012286"/>
    </source>
</evidence>
<dbReference type="RefSeq" id="WP_159980013.1">
    <property type="nucleotide sequence ID" value="NZ_BLIV01000008.1"/>
</dbReference>
<dbReference type="Pfam" id="PF00764">
    <property type="entry name" value="Arginosuc_synth"/>
    <property type="match status" value="1"/>
</dbReference>
<accession>A0A640VW37</accession>
<dbReference type="GO" id="GO:0006526">
    <property type="term" value="P:L-arginine biosynthetic process"/>
    <property type="evidence" value="ECO:0007669"/>
    <property type="project" value="UniProtKB-UniRule"/>
</dbReference>
<organism evidence="12 13">
    <name type="scientific">Roseobacter cerasinus</name>
    <dbReference type="NCBI Taxonomy" id="2602289"/>
    <lineage>
        <taxon>Bacteria</taxon>
        <taxon>Pseudomonadati</taxon>
        <taxon>Pseudomonadota</taxon>
        <taxon>Alphaproteobacteria</taxon>
        <taxon>Rhodobacterales</taxon>
        <taxon>Roseobacteraceae</taxon>
        <taxon>Roseobacter</taxon>
    </lineage>
</organism>
<keyword evidence="6 9" id="KW-0028">Amino-acid biosynthesis</keyword>
<feature type="binding site" evidence="9">
    <location>
        <position position="268"/>
    </location>
    <ligand>
        <name>L-citrulline</name>
        <dbReference type="ChEBI" id="CHEBI:57743"/>
    </ligand>
</feature>
<feature type="binding site" evidence="9">
    <location>
        <position position="256"/>
    </location>
    <ligand>
        <name>L-citrulline</name>
        <dbReference type="ChEBI" id="CHEBI:57743"/>
    </ligand>
</feature>
<evidence type="ECO:0000256" key="6">
    <source>
        <dbReference type="ARBA" id="ARBA00022605"/>
    </source>
</evidence>
<dbReference type="FunFam" id="3.90.1260.10:FF:000007">
    <property type="entry name" value="Argininosuccinate synthase"/>
    <property type="match status" value="1"/>
</dbReference>
<dbReference type="UniPathway" id="UPA00068">
    <property type="reaction ID" value="UER00113"/>
</dbReference>
<dbReference type="Gene3D" id="3.90.1260.10">
    <property type="entry name" value="Argininosuccinate synthetase, chain A, domain 2"/>
    <property type="match status" value="1"/>
</dbReference>
<evidence type="ECO:0000256" key="8">
    <source>
        <dbReference type="ARBA" id="ARBA00022840"/>
    </source>
</evidence>
<feature type="binding site" evidence="9">
    <location>
        <position position="33"/>
    </location>
    <ligand>
        <name>ATP</name>
        <dbReference type="ChEBI" id="CHEBI:30616"/>
    </ligand>
</feature>
<comment type="catalytic activity">
    <reaction evidence="9">
        <text>L-citrulline + L-aspartate + ATP = 2-(N(omega)-L-arginino)succinate + AMP + diphosphate + H(+)</text>
        <dbReference type="Rhea" id="RHEA:10932"/>
        <dbReference type="ChEBI" id="CHEBI:15378"/>
        <dbReference type="ChEBI" id="CHEBI:29991"/>
        <dbReference type="ChEBI" id="CHEBI:30616"/>
        <dbReference type="ChEBI" id="CHEBI:33019"/>
        <dbReference type="ChEBI" id="CHEBI:57472"/>
        <dbReference type="ChEBI" id="CHEBI:57743"/>
        <dbReference type="ChEBI" id="CHEBI:456215"/>
        <dbReference type="EC" id="6.3.4.5"/>
    </reaction>
</comment>
<dbReference type="SUPFAM" id="SSF52402">
    <property type="entry name" value="Adenine nucleotide alpha hydrolases-like"/>
    <property type="match status" value="1"/>
</dbReference>
<dbReference type="NCBIfam" id="TIGR00032">
    <property type="entry name" value="argG"/>
    <property type="match status" value="1"/>
</dbReference>
<gene>
    <name evidence="12" type="primary">argG_2</name>
    <name evidence="9" type="synonym">argG</name>
    <name evidence="12" type="ORF">So717_36050</name>
</gene>
<dbReference type="GO" id="GO:0005524">
    <property type="term" value="F:ATP binding"/>
    <property type="evidence" value="ECO:0007669"/>
    <property type="project" value="UniProtKB-UniRule"/>
</dbReference>
<feature type="binding site" evidence="9">
    <location>
        <position position="173"/>
    </location>
    <ligand>
        <name>L-citrulline</name>
        <dbReference type="ChEBI" id="CHEBI:57743"/>
    </ligand>
</feature>
<comment type="subunit">
    <text evidence="2 9">Homotetramer.</text>
</comment>
<feature type="binding site" evidence="9">
    <location>
        <position position="120"/>
    </location>
    <ligand>
        <name>L-citrulline</name>
        <dbReference type="ChEBI" id="CHEBI:57743"/>
    </ligand>
</feature>
<feature type="domain" description="Arginosuccinate synthase-like N-terminal" evidence="10">
    <location>
        <begin position="2"/>
        <end position="163"/>
    </location>
</feature>
<keyword evidence="8 9" id="KW-0067">ATP-binding</keyword>
<dbReference type="Gene3D" id="1.20.5.470">
    <property type="entry name" value="Single helix bin"/>
    <property type="match status" value="1"/>
</dbReference>
<dbReference type="InterPro" id="IPR023434">
    <property type="entry name" value="Arginosuc_synth_type_1_subfam"/>
</dbReference>
<dbReference type="Proteomes" id="UP000436522">
    <property type="component" value="Unassembled WGS sequence"/>
</dbReference>
<evidence type="ECO:0000256" key="2">
    <source>
        <dbReference type="ARBA" id="ARBA00011881"/>
    </source>
</evidence>
<keyword evidence="5 9" id="KW-0436">Ligase</keyword>
<dbReference type="HAMAP" id="MF_00005">
    <property type="entry name" value="Arg_succ_synth_type1"/>
    <property type="match status" value="1"/>
</dbReference>
<name>A0A640VW37_9RHOB</name>
<dbReference type="PROSITE" id="PS00565">
    <property type="entry name" value="ARGININOSUCCIN_SYN_2"/>
    <property type="match status" value="1"/>
</dbReference>
<feature type="binding site" evidence="9">
    <location>
        <position position="121"/>
    </location>
    <ligand>
        <name>L-aspartate</name>
        <dbReference type="ChEBI" id="CHEBI:29991"/>
    </ligand>
</feature>
<dbReference type="EC" id="6.3.4.5" evidence="3 9"/>
<feature type="binding site" evidence="9">
    <location>
        <position position="116"/>
    </location>
    <ligand>
        <name>L-aspartate</name>
        <dbReference type="ChEBI" id="CHEBI:29991"/>
    </ligand>
</feature>
<dbReference type="InterPro" id="IPR048268">
    <property type="entry name" value="Arginosuc_syn_C"/>
</dbReference>
<feature type="binding site" evidence="9">
    <location>
        <position position="182"/>
    </location>
    <ligand>
        <name>L-citrulline</name>
        <dbReference type="ChEBI" id="CHEBI:57743"/>
    </ligand>
</feature>
<comment type="similarity">
    <text evidence="9">Belongs to the argininosuccinate synthase family. Type 1 subfamily.</text>
</comment>
<reference evidence="12 13" key="1">
    <citation type="submission" date="2019-12" db="EMBL/GenBank/DDBJ databases">
        <title>Roseobacter cerasinus sp. nov., isolated from seawater around aquaculture.</title>
        <authorList>
            <person name="Muramatsu S."/>
            <person name="Takabe Y."/>
            <person name="Mori K."/>
            <person name="Takaichi S."/>
            <person name="Hanada S."/>
        </authorList>
    </citation>
    <scope>NUCLEOTIDE SEQUENCE [LARGE SCALE GENOMIC DNA]</scope>
    <source>
        <strain evidence="12 13">AI77</strain>
    </source>
</reference>
<feature type="binding site" evidence="9">
    <location>
        <position position="120"/>
    </location>
    <ligand>
        <name>L-aspartate</name>
        <dbReference type="ChEBI" id="CHEBI:29991"/>
    </ligand>
</feature>
<dbReference type="OrthoDB" id="9801641at2"/>
<comment type="subcellular location">
    <subcellularLocation>
        <location evidence="9">Cytoplasm</location>
    </subcellularLocation>
</comment>
<sequence length="403" mass="44671">MKIVLAYSGGLDTSIALSWLQDAYDAEVVAFCADLGQNEDLSLVRRRAEKNGASAVYIDDLRDEFVSDFAFPTLRAAALYEQRYHMAASLGRPLIAKRLVEIAHREGADAVAHGATGKGNDQVRFFSSVTALDPSLKVITPLMEWDLKTRSQQIAYAKERGIELPPFKTSPYSRDSNLWGTSVECGILDEISEAPPSDAYTLTDAPGNRPAEVIEIGFEQSIPTHINGERMTSAVLVEKLNEIGGRHGIGRLDIIENRLVGFKVRGVYESPAAEILFQAKRELDALVHERDLLHMIPYLSQQYSQLVYDGKWFSQARDALDSFFISIGDRVTGVVKLELTSGRIAVLSREANRSLYNLDIASYESEYGFDQTAGVGFAYIWSMQGRVAALNDKERRSNMSLAS</sequence>
<dbReference type="InterPro" id="IPR048267">
    <property type="entry name" value="Arginosuc_syn_N"/>
</dbReference>
<feature type="binding site" evidence="9">
    <location>
        <begin position="6"/>
        <end position="14"/>
    </location>
    <ligand>
        <name>ATP</name>
        <dbReference type="ChEBI" id="CHEBI:30616"/>
    </ligand>
</feature>
<evidence type="ECO:0000256" key="4">
    <source>
        <dbReference type="ARBA" id="ARBA00022571"/>
    </source>
</evidence>
<keyword evidence="7 9" id="KW-0547">Nucleotide-binding</keyword>
<keyword evidence="13" id="KW-1185">Reference proteome</keyword>
<evidence type="ECO:0000256" key="9">
    <source>
        <dbReference type="HAMAP-Rule" id="MF_00005"/>
    </source>
</evidence>
<feature type="binding site" evidence="9">
    <location>
        <position position="84"/>
    </location>
    <ligand>
        <name>L-citrulline</name>
        <dbReference type="ChEBI" id="CHEBI:57743"/>
    </ligand>
</feature>
<dbReference type="EMBL" id="BLIV01000008">
    <property type="protein sequence ID" value="GFE51852.1"/>
    <property type="molecule type" value="Genomic_DNA"/>
</dbReference>
<dbReference type="InterPro" id="IPR001518">
    <property type="entry name" value="Arginosuc_synth"/>
</dbReference>
<evidence type="ECO:0000313" key="13">
    <source>
        <dbReference type="Proteomes" id="UP000436522"/>
    </source>
</evidence>